<accession>A0ABD0JSI6</accession>
<sequence length="121" mass="13219">MRWQDGDLEAPDWKLAGENAGEDEAGQLEPCAGGETREETGGCRVRQGPHQNLIITDFPLTAPRQRSACPGTRGPRLGNRLKIAFGWSDRYVWLGPNNRGTCSSTVQDLVLSHDACLVSLN</sequence>
<reference evidence="2 3" key="1">
    <citation type="journal article" date="2023" name="Sci. Data">
        <title>Genome assembly of the Korean intertidal mud-creeper Batillaria attramentaria.</title>
        <authorList>
            <person name="Patra A.K."/>
            <person name="Ho P.T."/>
            <person name="Jun S."/>
            <person name="Lee S.J."/>
            <person name="Kim Y."/>
            <person name="Won Y.J."/>
        </authorList>
    </citation>
    <scope>NUCLEOTIDE SEQUENCE [LARGE SCALE GENOMIC DNA]</scope>
    <source>
        <strain evidence="2">Wonlab-2016</strain>
    </source>
</reference>
<name>A0ABD0JSI6_9CAEN</name>
<evidence type="ECO:0000313" key="3">
    <source>
        <dbReference type="Proteomes" id="UP001519460"/>
    </source>
</evidence>
<proteinExistence type="predicted"/>
<dbReference type="EMBL" id="JACVVK020000341">
    <property type="protein sequence ID" value="KAK7477813.1"/>
    <property type="molecule type" value="Genomic_DNA"/>
</dbReference>
<dbReference type="Proteomes" id="UP001519460">
    <property type="component" value="Unassembled WGS sequence"/>
</dbReference>
<evidence type="ECO:0000256" key="1">
    <source>
        <dbReference type="SAM" id="MobiDB-lite"/>
    </source>
</evidence>
<protein>
    <submittedName>
        <fullName evidence="2">Uncharacterized protein</fullName>
    </submittedName>
</protein>
<evidence type="ECO:0000313" key="2">
    <source>
        <dbReference type="EMBL" id="KAK7477813.1"/>
    </source>
</evidence>
<dbReference type="AlphaFoldDB" id="A0ABD0JSI6"/>
<feature type="compositionally biased region" description="Acidic residues" evidence="1">
    <location>
        <begin position="1"/>
        <end position="10"/>
    </location>
</feature>
<gene>
    <name evidence="2" type="ORF">BaRGS_00030996</name>
</gene>
<organism evidence="2 3">
    <name type="scientific">Batillaria attramentaria</name>
    <dbReference type="NCBI Taxonomy" id="370345"/>
    <lineage>
        <taxon>Eukaryota</taxon>
        <taxon>Metazoa</taxon>
        <taxon>Spiralia</taxon>
        <taxon>Lophotrochozoa</taxon>
        <taxon>Mollusca</taxon>
        <taxon>Gastropoda</taxon>
        <taxon>Caenogastropoda</taxon>
        <taxon>Sorbeoconcha</taxon>
        <taxon>Cerithioidea</taxon>
        <taxon>Batillariidae</taxon>
        <taxon>Batillaria</taxon>
    </lineage>
</organism>
<feature type="region of interest" description="Disordered" evidence="1">
    <location>
        <begin position="1"/>
        <end position="45"/>
    </location>
</feature>
<comment type="caution">
    <text evidence="2">The sequence shown here is derived from an EMBL/GenBank/DDBJ whole genome shotgun (WGS) entry which is preliminary data.</text>
</comment>
<keyword evidence="3" id="KW-1185">Reference proteome</keyword>